<protein>
    <submittedName>
        <fullName evidence="3">Acyltransferase</fullName>
    </submittedName>
</protein>
<dbReference type="InterPro" id="IPR002656">
    <property type="entry name" value="Acyl_transf_3_dom"/>
</dbReference>
<evidence type="ECO:0000313" key="4">
    <source>
        <dbReference type="Proteomes" id="UP001156905"/>
    </source>
</evidence>
<comment type="caution">
    <text evidence="3">The sequence shown here is derived from an EMBL/GenBank/DDBJ whole genome shotgun (WGS) entry which is preliminary data.</text>
</comment>
<evidence type="ECO:0000313" key="3">
    <source>
        <dbReference type="EMBL" id="GLR87686.1"/>
    </source>
</evidence>
<reference evidence="4" key="1">
    <citation type="journal article" date="2019" name="Int. J. Syst. Evol. Microbiol.">
        <title>The Global Catalogue of Microorganisms (GCM) 10K type strain sequencing project: providing services to taxonomists for standard genome sequencing and annotation.</title>
        <authorList>
            <consortium name="The Broad Institute Genomics Platform"/>
            <consortium name="The Broad Institute Genome Sequencing Center for Infectious Disease"/>
            <person name="Wu L."/>
            <person name="Ma J."/>
        </authorList>
    </citation>
    <scope>NUCLEOTIDE SEQUENCE [LARGE SCALE GENOMIC DNA]</scope>
    <source>
        <strain evidence="4">NBRC 102520</strain>
    </source>
</reference>
<gene>
    <name evidence="3" type="primary">exoZ</name>
    <name evidence="3" type="ORF">GCM10007857_43970</name>
</gene>
<dbReference type="PANTHER" id="PTHR23028:SF53">
    <property type="entry name" value="ACYL_TRANSF_3 DOMAIN-CONTAINING PROTEIN"/>
    <property type="match status" value="1"/>
</dbReference>
<dbReference type="GO" id="GO:0016746">
    <property type="term" value="F:acyltransferase activity"/>
    <property type="evidence" value="ECO:0007669"/>
    <property type="project" value="UniProtKB-KW"/>
</dbReference>
<dbReference type="Proteomes" id="UP001156905">
    <property type="component" value="Unassembled WGS sequence"/>
</dbReference>
<proteinExistence type="predicted"/>
<feature type="transmembrane region" description="Helical" evidence="1">
    <location>
        <begin position="293"/>
        <end position="314"/>
    </location>
</feature>
<organism evidence="3 4">
    <name type="scientific">Bradyrhizobium iriomotense</name>
    <dbReference type="NCBI Taxonomy" id="441950"/>
    <lineage>
        <taxon>Bacteria</taxon>
        <taxon>Pseudomonadati</taxon>
        <taxon>Pseudomonadota</taxon>
        <taxon>Alphaproteobacteria</taxon>
        <taxon>Hyphomicrobiales</taxon>
        <taxon>Nitrobacteraceae</taxon>
        <taxon>Bradyrhizobium</taxon>
    </lineage>
</organism>
<feature type="transmembrane region" description="Helical" evidence="1">
    <location>
        <begin position="196"/>
        <end position="216"/>
    </location>
</feature>
<keyword evidence="1" id="KW-1133">Transmembrane helix</keyword>
<dbReference type="PANTHER" id="PTHR23028">
    <property type="entry name" value="ACETYLTRANSFERASE"/>
    <property type="match status" value="1"/>
</dbReference>
<feature type="transmembrane region" description="Helical" evidence="1">
    <location>
        <begin position="222"/>
        <end position="238"/>
    </location>
</feature>
<feature type="transmembrane region" description="Helical" evidence="1">
    <location>
        <begin position="143"/>
        <end position="161"/>
    </location>
</feature>
<keyword evidence="1" id="KW-0812">Transmembrane</keyword>
<feature type="transmembrane region" description="Helical" evidence="1">
    <location>
        <begin position="24"/>
        <end position="47"/>
    </location>
</feature>
<feature type="domain" description="Acyltransferase 3" evidence="2">
    <location>
        <begin position="16"/>
        <end position="306"/>
    </location>
</feature>
<keyword evidence="4" id="KW-1185">Reference proteome</keyword>
<feature type="transmembrane region" description="Helical" evidence="1">
    <location>
        <begin position="108"/>
        <end position="131"/>
    </location>
</feature>
<name>A0ABQ6B1I1_9BRAD</name>
<accession>A0ABQ6B1I1</accession>
<dbReference type="Pfam" id="PF01757">
    <property type="entry name" value="Acyl_transf_3"/>
    <property type="match status" value="1"/>
</dbReference>
<keyword evidence="1" id="KW-0472">Membrane</keyword>
<keyword evidence="3" id="KW-0012">Acyltransferase</keyword>
<feature type="transmembrane region" description="Helical" evidence="1">
    <location>
        <begin position="68"/>
        <end position="88"/>
    </location>
</feature>
<evidence type="ECO:0000256" key="1">
    <source>
        <dbReference type="SAM" id="Phobius"/>
    </source>
</evidence>
<evidence type="ECO:0000259" key="2">
    <source>
        <dbReference type="Pfam" id="PF01757"/>
    </source>
</evidence>
<feature type="transmembrane region" description="Helical" evidence="1">
    <location>
        <begin position="259"/>
        <end position="281"/>
    </location>
</feature>
<feature type="transmembrane region" description="Helical" evidence="1">
    <location>
        <begin position="167"/>
        <end position="184"/>
    </location>
</feature>
<dbReference type="EMBL" id="BSOW01000015">
    <property type="protein sequence ID" value="GLR87686.1"/>
    <property type="molecule type" value="Genomic_DNA"/>
</dbReference>
<sequence>MATFRGGNPNVIAWAGWRQPFDEVLYWLFHSHHGVYLFFLLSGFLIARIASSEGFSYARFVRNRIIRIYPAFLLALALCLATGPLLGIPLPSLRDFVFNLLFLNGVPALGVQGIVFNNVSWSLFYEMVFYLSFPLVLTIGRRLALPAIAATVLAGVVFAYGPGLAGMYFEFFVFLFAGAIVGLLSPSGLRTVAASFPDAVVLLLYCIATSMMTTGYLNTAQFVWLFAGLGALLLCKAVDGDGGLARALAWRPLAALGRISYSFYLLHSAALVALFALWWHLAIPALGDVVNVVYLGIIGFAGAVGVSSASFQLVEQFYFRQRQVVPVSTAFSVDASAEGAA</sequence>
<dbReference type="InterPro" id="IPR050879">
    <property type="entry name" value="Acyltransferase_3"/>
</dbReference>
<keyword evidence="3" id="KW-0808">Transferase</keyword>